<feature type="transmembrane region" description="Helical" evidence="1">
    <location>
        <begin position="52"/>
        <end position="70"/>
    </location>
</feature>
<keyword evidence="1" id="KW-1133">Transmembrane helix</keyword>
<reference evidence="2 3" key="1">
    <citation type="submission" date="2018-12" db="EMBL/GenBank/DDBJ databases">
        <title>Venturia inaequalis Genome Resource.</title>
        <authorList>
            <person name="Lichtner F.J."/>
        </authorList>
    </citation>
    <scope>NUCLEOTIDE SEQUENCE [LARGE SCALE GENOMIC DNA]</scope>
    <source>
        <strain evidence="2 3">120213</strain>
    </source>
</reference>
<name>A0A8H3Z584_VENIN</name>
<dbReference type="EMBL" id="WNWS01000037">
    <property type="protein sequence ID" value="KAE9985779.1"/>
    <property type="molecule type" value="Genomic_DNA"/>
</dbReference>
<feature type="transmembrane region" description="Helical" evidence="1">
    <location>
        <begin position="20"/>
        <end position="40"/>
    </location>
</feature>
<accession>A0A8H3Z584</accession>
<evidence type="ECO:0000313" key="3">
    <source>
        <dbReference type="Proteomes" id="UP000447873"/>
    </source>
</evidence>
<keyword evidence="1" id="KW-0812">Transmembrane</keyword>
<organism evidence="2 3">
    <name type="scientific">Venturia inaequalis</name>
    <name type="common">Apple scab fungus</name>
    <dbReference type="NCBI Taxonomy" id="5025"/>
    <lineage>
        <taxon>Eukaryota</taxon>
        <taxon>Fungi</taxon>
        <taxon>Dikarya</taxon>
        <taxon>Ascomycota</taxon>
        <taxon>Pezizomycotina</taxon>
        <taxon>Dothideomycetes</taxon>
        <taxon>Pleosporomycetidae</taxon>
        <taxon>Venturiales</taxon>
        <taxon>Venturiaceae</taxon>
        <taxon>Venturia</taxon>
    </lineage>
</organism>
<feature type="transmembrane region" description="Helical" evidence="1">
    <location>
        <begin position="82"/>
        <end position="104"/>
    </location>
</feature>
<dbReference type="PANTHER" id="PTHR33973">
    <property type="entry name" value="OS07G0153300 PROTEIN"/>
    <property type="match status" value="1"/>
</dbReference>
<dbReference type="AlphaFoldDB" id="A0A8H3Z584"/>
<comment type="caution">
    <text evidence="2">The sequence shown here is derived from an EMBL/GenBank/DDBJ whole genome shotgun (WGS) entry which is preliminary data.</text>
</comment>
<dbReference type="Pfam" id="PF07103">
    <property type="entry name" value="DUF1365"/>
    <property type="match status" value="1"/>
</dbReference>
<evidence type="ECO:0008006" key="4">
    <source>
        <dbReference type="Google" id="ProtNLM"/>
    </source>
</evidence>
<evidence type="ECO:0000256" key="1">
    <source>
        <dbReference type="SAM" id="Phobius"/>
    </source>
</evidence>
<dbReference type="PANTHER" id="PTHR33973:SF4">
    <property type="entry name" value="OS07G0153300 PROTEIN"/>
    <property type="match status" value="1"/>
</dbReference>
<protein>
    <recommendedName>
        <fullName evidence="4">DUF1365-domain-containing protein</fullName>
    </recommendedName>
</protein>
<gene>
    <name evidence="2" type="ORF">EG328_006900</name>
</gene>
<keyword evidence="1" id="KW-0472">Membrane</keyword>
<proteinExistence type="predicted"/>
<evidence type="ECO:0000313" key="2">
    <source>
        <dbReference type="EMBL" id="KAE9985779.1"/>
    </source>
</evidence>
<dbReference type="InterPro" id="IPR010775">
    <property type="entry name" value="DUF1365"/>
</dbReference>
<dbReference type="Proteomes" id="UP000447873">
    <property type="component" value="Unassembled WGS sequence"/>
</dbReference>
<sequence length="650" mass="74476">MSPENTTVLLSLEGQNFLSSYVLEGTTLLSLLTLTIWFLLWKLRDRNDPTRIPDGVIFLALLFWKCLGILQPFATSSHSSPWGFINAAYSLAAIVTGGAGLAVVRNLIQSYAPQRETTREHHPWILPSRTTHTRMFPKKHSFAYSYLQVAVPIGFEGLCGSLISVGDVKKRGWLHVQGSDYLDRNSSKTTLEGKLSEYLQNQGVDRTDWHHAYLITAPRILGYSFNPVSFWYLYTKENCLSMMILEVNNTFDERRMYLLRSRSDEEVGSDEIHSEPTRKFKNTWAKDFHVSPFNSRKGFYSLTASDAFGDPNSPPNFDNTIVMRSSKEHAKIIARVFSDGEPVDPTTAGFWNVTWFLMKWGWVGFFTSPRILKEAFKLFFNKKLHVWLRPEVLPTSLGRMATPLEVSLEPYFMAYLHYLIDNTDADLELLYSSPTSGSTPVRFSSIEGHRTDRDMRSLEIRILSPAFFSRFVHYAHTSEAFDREGMFTDEKNRTILVSNPELLTLLLKSERDISFMKTCLTPLDRLRWDVHRRTRCPPGSPTYPSIQQDENVAQVKDVRMRPFSPMDRVVQRSGRAWLYRRQCMRLFLAQRFALGFTPIIDLLDLSIRISLIHLATCSALESPHSSLVLSLPMLLLSNLVHVFAYAKGTN</sequence>